<reference evidence="1" key="1">
    <citation type="submission" date="2023-06" db="EMBL/GenBank/DDBJ databases">
        <title>Genomic of Parafulvivirga corallium.</title>
        <authorList>
            <person name="Wang G."/>
        </authorList>
    </citation>
    <scope>NUCLEOTIDE SEQUENCE</scope>
    <source>
        <strain evidence="1">BMA10</strain>
    </source>
</reference>
<dbReference type="InterPro" id="IPR011042">
    <property type="entry name" value="6-blade_b-propeller_TolB-like"/>
</dbReference>
<protein>
    <submittedName>
        <fullName evidence="1">Uncharacterized protein</fullName>
    </submittedName>
</protein>
<keyword evidence="2" id="KW-1185">Reference proteome</keyword>
<evidence type="ECO:0000313" key="2">
    <source>
        <dbReference type="Proteomes" id="UP001172082"/>
    </source>
</evidence>
<dbReference type="PANTHER" id="PTHR35340:SF5">
    <property type="entry name" value="ASST-DOMAIN-CONTAINING PROTEIN"/>
    <property type="match status" value="1"/>
</dbReference>
<evidence type="ECO:0000313" key="1">
    <source>
        <dbReference type="EMBL" id="MDN5202222.1"/>
    </source>
</evidence>
<dbReference type="Gene3D" id="2.120.10.30">
    <property type="entry name" value="TolB, C-terminal domain"/>
    <property type="match status" value="1"/>
</dbReference>
<proteinExistence type="predicted"/>
<comment type="caution">
    <text evidence="1">The sequence shown here is derived from an EMBL/GenBank/DDBJ whole genome shotgun (WGS) entry which is preliminary data.</text>
</comment>
<dbReference type="PROSITE" id="PS51257">
    <property type="entry name" value="PROKAR_LIPOPROTEIN"/>
    <property type="match status" value="1"/>
</dbReference>
<accession>A0ABT8KNB2</accession>
<dbReference type="Proteomes" id="UP001172082">
    <property type="component" value="Unassembled WGS sequence"/>
</dbReference>
<dbReference type="SUPFAM" id="SSF63829">
    <property type="entry name" value="Calcium-dependent phosphotriesterase"/>
    <property type="match status" value="1"/>
</dbReference>
<name>A0ABT8KNB2_9BACT</name>
<dbReference type="EMBL" id="JAUJEA010000004">
    <property type="protein sequence ID" value="MDN5202222.1"/>
    <property type="molecule type" value="Genomic_DNA"/>
</dbReference>
<gene>
    <name evidence="1" type="ORF">QQ008_12630</name>
</gene>
<dbReference type="InterPro" id="IPR053143">
    <property type="entry name" value="Arylsulfate_ST"/>
</dbReference>
<dbReference type="PANTHER" id="PTHR35340">
    <property type="entry name" value="PQQ ENZYME REPEAT PROTEIN-RELATED"/>
    <property type="match status" value="1"/>
</dbReference>
<sequence>MKYFFYCSALIVALLAACQRSNENKQEAAQAEAAPETITHSFFVAGPQFTGIIGEQNEVIWDAGRKGARDGFVLPNGHILICWSDTVKEYNQNRDVIFTYAIDKSNKELGTVVRLENGLTMIAELGNNPRIIEVDQNGTIQHEVPLQPETDNIHMQTRMARKLENGNYLVPHLLAFAVKEYTPEGEVVNTIPTDRPELGGREGKNWPFTAIRLSNGNTLINLTHGNKTIEVDTNGDIVWKMSNEDVEGNPFADPCGAQRLRNGNTVIASYGTKESIKLFEVTPEKEIVWTYEGPYRVHHFQVLTTNGSALQGLPLK</sequence>
<dbReference type="RefSeq" id="WP_346752248.1">
    <property type="nucleotide sequence ID" value="NZ_JAUJEA010000004.1"/>
</dbReference>
<organism evidence="1 2">
    <name type="scientific">Splendidivirga corallicola</name>
    <dbReference type="NCBI Taxonomy" id="3051826"/>
    <lineage>
        <taxon>Bacteria</taxon>
        <taxon>Pseudomonadati</taxon>
        <taxon>Bacteroidota</taxon>
        <taxon>Cytophagia</taxon>
        <taxon>Cytophagales</taxon>
        <taxon>Splendidivirgaceae</taxon>
        <taxon>Splendidivirga</taxon>
    </lineage>
</organism>